<evidence type="ECO:0000313" key="2">
    <source>
        <dbReference type="EMBL" id="AXG77531.1"/>
    </source>
</evidence>
<proteinExistence type="predicted"/>
<dbReference type="InterPro" id="IPR045428">
    <property type="entry name" value="EACC1"/>
</dbReference>
<dbReference type="AlphaFoldDB" id="A0A345HLF7"/>
<accession>A0A345HLF7</accession>
<feature type="compositionally biased region" description="Low complexity" evidence="1">
    <location>
        <begin position="41"/>
        <end position="56"/>
    </location>
</feature>
<feature type="region of interest" description="Disordered" evidence="1">
    <location>
        <begin position="37"/>
        <end position="56"/>
    </location>
</feature>
<keyword evidence="3" id="KW-1185">Reference proteome</keyword>
<gene>
    <name evidence="2" type="ORF">DVK44_07270</name>
</gene>
<sequence length="146" mass="15225">MRTVTMTTALITVAGEDDAVALREWLNAEDEFRGRARLHSGPAGAPTGEPAGAPMGEPTGMLVGAPAGEGTMGPAFDTVSLLVTSGGLTAMTTVLVTYLRNRGSKVRITATVGDRSATIEGERLRRADVRELNEVAVDMARQLGEG</sequence>
<dbReference type="OrthoDB" id="3689222at2"/>
<organism evidence="2 3">
    <name type="scientific">Streptomyces paludis</name>
    <dbReference type="NCBI Taxonomy" id="2282738"/>
    <lineage>
        <taxon>Bacteria</taxon>
        <taxon>Bacillati</taxon>
        <taxon>Actinomycetota</taxon>
        <taxon>Actinomycetes</taxon>
        <taxon>Kitasatosporales</taxon>
        <taxon>Streptomycetaceae</taxon>
        <taxon>Streptomyces</taxon>
    </lineage>
</organism>
<name>A0A345HLF7_9ACTN</name>
<protein>
    <submittedName>
        <fullName evidence="2">Uncharacterized protein</fullName>
    </submittedName>
</protein>
<evidence type="ECO:0000256" key="1">
    <source>
        <dbReference type="SAM" id="MobiDB-lite"/>
    </source>
</evidence>
<dbReference type="KEGG" id="spad:DVK44_07270"/>
<evidence type="ECO:0000313" key="3">
    <source>
        <dbReference type="Proteomes" id="UP000253868"/>
    </source>
</evidence>
<reference evidence="3" key="1">
    <citation type="submission" date="2018-07" db="EMBL/GenBank/DDBJ databases">
        <authorList>
            <person name="Zhao J."/>
        </authorList>
    </citation>
    <scope>NUCLEOTIDE SEQUENCE [LARGE SCALE GENOMIC DNA]</scope>
    <source>
        <strain evidence="3">GSSD-12</strain>
    </source>
</reference>
<dbReference type="EMBL" id="CP031194">
    <property type="protein sequence ID" value="AXG77531.1"/>
    <property type="molecule type" value="Genomic_DNA"/>
</dbReference>
<dbReference type="Pfam" id="PF19953">
    <property type="entry name" value="EACC1"/>
    <property type="match status" value="1"/>
</dbReference>
<dbReference type="Proteomes" id="UP000253868">
    <property type="component" value="Chromosome"/>
</dbReference>